<dbReference type="InterPro" id="IPR005262">
    <property type="entry name" value="MJ1255-like"/>
</dbReference>
<name>A0A1M5CSA0_VIBGA</name>
<dbReference type="NCBIfam" id="TIGR00661">
    <property type="entry name" value="MJ1255"/>
    <property type="match status" value="1"/>
</dbReference>
<keyword evidence="2" id="KW-1185">Reference proteome</keyword>
<reference evidence="2" key="1">
    <citation type="submission" date="2016-11" db="EMBL/GenBank/DDBJ databases">
        <authorList>
            <person name="Varghese N."/>
            <person name="Submissions S."/>
        </authorList>
    </citation>
    <scope>NUCLEOTIDE SEQUENCE [LARGE SCALE GENOMIC DNA]</scope>
    <source>
        <strain evidence="2">DSM 21264</strain>
    </source>
</reference>
<organism evidence="1 2">
    <name type="scientific">Vibrio gazogenes DSM 21264 = NBRC 103151</name>
    <dbReference type="NCBI Taxonomy" id="1123492"/>
    <lineage>
        <taxon>Bacteria</taxon>
        <taxon>Pseudomonadati</taxon>
        <taxon>Pseudomonadota</taxon>
        <taxon>Gammaproteobacteria</taxon>
        <taxon>Vibrionales</taxon>
        <taxon>Vibrionaceae</taxon>
        <taxon>Vibrio</taxon>
    </lineage>
</organism>
<dbReference type="Proteomes" id="UP000184159">
    <property type="component" value="Unassembled WGS sequence"/>
</dbReference>
<evidence type="ECO:0008006" key="3">
    <source>
        <dbReference type="Google" id="ProtNLM"/>
    </source>
</evidence>
<sequence length="348" mass="40029">MKILYGVQGTGNGHTARARVMSHALRQYHDVDVDFIFSGREQDKYFSMDCFGSYQTRRGLTFMTEKGRVDYLKTARENRFGQLISDIRQLDLSAYDLVISDFEPITSWAAKLQHKPCISLSHQNAFRYPVPSKGANWLDKKIITNFAPADHYLGLHWYHFEHPILPPIIHTCGAAAENQPFILIYLPFESLESIMDLFFRFGHYQFVCYHPMVDEMKQTENMTLHPLCHESFQEHLRCCAGVIANGGFELPSEAMSYGKKLLLKPLMGQFEQQSNVATLEILGLASAMESLDVAVIRQWLDEPNAERVVYPDVAQAIAEWVVQGRWDSHQQLCHSLWKQVNFPDYVMV</sequence>
<evidence type="ECO:0000313" key="2">
    <source>
        <dbReference type="Proteomes" id="UP000184159"/>
    </source>
</evidence>
<dbReference type="RefSeq" id="WP_072960315.1">
    <property type="nucleotide sequence ID" value="NZ_FQUH01000012.1"/>
</dbReference>
<accession>A0A1M5CSA0</accession>
<proteinExistence type="predicted"/>
<gene>
    <name evidence="1" type="ORF">SAMN02745781_02673</name>
</gene>
<dbReference type="AlphaFoldDB" id="A0A1M5CSA0"/>
<dbReference type="EMBL" id="FQUH01000012">
    <property type="protein sequence ID" value="SHF57613.1"/>
    <property type="molecule type" value="Genomic_DNA"/>
</dbReference>
<evidence type="ECO:0000313" key="1">
    <source>
        <dbReference type="EMBL" id="SHF57613.1"/>
    </source>
</evidence>
<dbReference type="Pfam" id="PF13528">
    <property type="entry name" value="Glyco_trans_1_3"/>
    <property type="match status" value="1"/>
</dbReference>
<dbReference type="SUPFAM" id="SSF53756">
    <property type="entry name" value="UDP-Glycosyltransferase/glycogen phosphorylase"/>
    <property type="match status" value="1"/>
</dbReference>
<protein>
    <recommendedName>
        <fullName evidence="3">Glycosyltransferase</fullName>
    </recommendedName>
</protein>